<name>A0A6N3HE82_CLOSY</name>
<protein>
    <submittedName>
        <fullName evidence="6">ATP-dependent helicase HepA</fullName>
    </submittedName>
</protein>
<dbReference type="InterPro" id="IPR014001">
    <property type="entry name" value="Helicase_ATP-bd"/>
</dbReference>
<dbReference type="GO" id="GO:0008270">
    <property type="term" value="F:zinc ion binding"/>
    <property type="evidence" value="ECO:0007669"/>
    <property type="project" value="UniProtKB-KW"/>
</dbReference>
<keyword evidence="2" id="KW-0862">Zinc</keyword>
<dbReference type="InterPro" id="IPR007527">
    <property type="entry name" value="Znf_SWIM"/>
</dbReference>
<dbReference type="GO" id="GO:0005524">
    <property type="term" value="F:ATP binding"/>
    <property type="evidence" value="ECO:0007669"/>
    <property type="project" value="InterPro"/>
</dbReference>
<dbReference type="SMART" id="SM00487">
    <property type="entry name" value="DEXDc"/>
    <property type="match status" value="1"/>
</dbReference>
<dbReference type="Gene3D" id="3.40.50.300">
    <property type="entry name" value="P-loop containing nucleotide triphosphate hydrolases"/>
    <property type="match status" value="1"/>
</dbReference>
<dbReference type="InterPro" id="IPR013663">
    <property type="entry name" value="Helicase_SWF/SNF/SWI_bac"/>
</dbReference>
<reference evidence="6" key="1">
    <citation type="submission" date="2019-11" db="EMBL/GenBank/DDBJ databases">
        <authorList>
            <person name="Feng L."/>
        </authorList>
    </citation>
    <scope>NUCLEOTIDE SEQUENCE</scope>
    <source>
        <strain evidence="6">CsymbiosumLFYP84</strain>
    </source>
</reference>
<dbReference type="CDD" id="cd18793">
    <property type="entry name" value="SF2_C_SNF"/>
    <property type="match status" value="1"/>
</dbReference>
<dbReference type="CDD" id="cd18012">
    <property type="entry name" value="DEXQc_arch_SWI2_SNF2"/>
    <property type="match status" value="1"/>
</dbReference>
<dbReference type="Pfam" id="PF08455">
    <property type="entry name" value="SNF2_assoc"/>
    <property type="match status" value="1"/>
</dbReference>
<keyword evidence="6" id="KW-0067">ATP-binding</keyword>
<dbReference type="InterPro" id="IPR000330">
    <property type="entry name" value="SNF2_N"/>
</dbReference>
<evidence type="ECO:0000259" key="3">
    <source>
        <dbReference type="PROSITE" id="PS50966"/>
    </source>
</evidence>
<dbReference type="Pfam" id="PF00176">
    <property type="entry name" value="SNF2-rel_dom"/>
    <property type="match status" value="1"/>
</dbReference>
<dbReference type="PROSITE" id="PS51192">
    <property type="entry name" value="HELICASE_ATP_BIND_1"/>
    <property type="match status" value="1"/>
</dbReference>
<dbReference type="SMART" id="SM00490">
    <property type="entry name" value="HELICc"/>
    <property type="match status" value="1"/>
</dbReference>
<evidence type="ECO:0000256" key="1">
    <source>
        <dbReference type="ARBA" id="ARBA00022801"/>
    </source>
</evidence>
<dbReference type="Pfam" id="PF00271">
    <property type="entry name" value="Helicase_C"/>
    <property type="match status" value="1"/>
</dbReference>
<feature type="domain" description="SWIM-type" evidence="3">
    <location>
        <begin position="29"/>
        <end position="68"/>
    </location>
</feature>
<evidence type="ECO:0000256" key="2">
    <source>
        <dbReference type="PROSITE-ProRule" id="PRU00325"/>
    </source>
</evidence>
<keyword evidence="2" id="KW-0479">Metal-binding</keyword>
<keyword evidence="2" id="KW-0863">Zinc-finger</keyword>
<evidence type="ECO:0000259" key="4">
    <source>
        <dbReference type="PROSITE" id="PS51192"/>
    </source>
</evidence>
<sequence length="1059" mass="120869">MSIRDMTVDTFWKGEVRVQAVAEDGEGSYRTRIFIKNGEIYDYHCSCPYGSSYKGICEHGLELFKKYRLREQEMNALPVSTSPAVRAMIREYTNREVARIMGEETAPVVEFVPCLIISRRGVSLECRIRGKRQYLIKDLGAFADAVRTGKRVEYGKGFAFEHSLLAFSEESRPLVQMVMEETGAYKEHYEDIRKRTAAAAPALNTLLLSRSACDRFFAIVEGREIETETCRGHRTRLKFLRGKPAIRVRAQRIGREGLEIRIPDELMVFQGEKSLYVADETHLYCCDDESTENLTIFLTQILSEPGGARKVSVNERDIPLFYERVLKKLDLSGILESGGIDWDYYRPGELQARFEFDSRQPGEITMKPILSYGDFSFHPLEDEKIPKEICRDVPEEFRVSRLITKYFEYREDNGEYLVIRDDEDAIYRLLSEGIDRFGETGEVWVSDSVKSMKVLAPPQISLGVSVHEGWLNLKVDAEGMNTSEIMRILSEYKQKKKYCRMKNGDFLRLTDDGLLTLLKLTDGLALGKNELQSGMISLPAYRAFYLESLVKENGHIPFSRDSLFKTIVRDLQSSETVGYEPPAEQRKVLREYQKAGFVWMKMLDGYRFGGILADDMGLGKTLQTITLLAAEKEERVCGTAAGMAQPSVSLVICPASLIYNWGHEFSIFAPSLRVLLVTGPQAERQKELEQIDEYDAVVTSYDLLKRDLPYYMEHTFRFEIIDEAQYIKNASTQSAKAVKAVKAISRFALTGTPVENRLSELWSIFDYLMPGFLFTYRKFKTMFEIPIVKEEDEEALENLHRMIRPFILRRLKSDVLKELPVKLEKVVYSAPEGKQKELYRAAALKLRQSLVEDEKTAETSGKFQILAELTRLRQLCCDPSLCFERYNGESAKLETCVSLLLSAAESGHKILLFSQFASMLGIIGNRLKKEGIPFYLLTGSTTKEERNKMVNAFHRDQVPVFLISLKAGGTGLNLTAADIVIHYDPWWNVAAQNQATDRAHRIGQEKQVTVYKLIMKDTIEENILNLQEAKKNLADQIVTEGMVSLAEMSREELIKILEI</sequence>
<keyword evidence="6" id="KW-0547">Nucleotide-binding</keyword>
<dbReference type="InterPro" id="IPR001650">
    <property type="entry name" value="Helicase_C-like"/>
</dbReference>
<dbReference type="InterPro" id="IPR027417">
    <property type="entry name" value="P-loop_NTPase"/>
</dbReference>
<keyword evidence="1" id="KW-0378">Hydrolase</keyword>
<evidence type="ECO:0000313" key="6">
    <source>
        <dbReference type="EMBL" id="VYU74199.1"/>
    </source>
</evidence>
<proteinExistence type="predicted"/>
<dbReference type="GO" id="GO:0016787">
    <property type="term" value="F:hydrolase activity"/>
    <property type="evidence" value="ECO:0007669"/>
    <property type="project" value="UniProtKB-KW"/>
</dbReference>
<evidence type="ECO:0000259" key="5">
    <source>
        <dbReference type="PROSITE" id="PS51194"/>
    </source>
</evidence>
<dbReference type="RefSeq" id="WP_156684868.1">
    <property type="nucleotide sequence ID" value="NZ_CACRUA010000050.1"/>
</dbReference>
<dbReference type="Gene3D" id="3.40.50.10810">
    <property type="entry name" value="Tandem AAA-ATPase domain"/>
    <property type="match status" value="1"/>
</dbReference>
<accession>A0A6N3HE82</accession>
<dbReference type="PANTHER" id="PTHR10799">
    <property type="entry name" value="SNF2/RAD54 HELICASE FAMILY"/>
    <property type="match status" value="1"/>
</dbReference>
<dbReference type="SUPFAM" id="SSF52540">
    <property type="entry name" value="P-loop containing nucleoside triphosphate hydrolases"/>
    <property type="match status" value="2"/>
</dbReference>
<dbReference type="PROSITE" id="PS51194">
    <property type="entry name" value="HELICASE_CTER"/>
    <property type="match status" value="1"/>
</dbReference>
<dbReference type="AlphaFoldDB" id="A0A6N3HE82"/>
<feature type="domain" description="Helicase C-terminal" evidence="5">
    <location>
        <begin position="895"/>
        <end position="1054"/>
    </location>
</feature>
<organism evidence="6">
    <name type="scientific">Clostridium symbiosum</name>
    <name type="common">Bacteroides symbiosus</name>
    <dbReference type="NCBI Taxonomy" id="1512"/>
    <lineage>
        <taxon>Bacteria</taxon>
        <taxon>Bacillati</taxon>
        <taxon>Bacillota</taxon>
        <taxon>Clostridia</taxon>
        <taxon>Lachnospirales</taxon>
        <taxon>Lachnospiraceae</taxon>
        <taxon>Otoolea</taxon>
    </lineage>
</organism>
<gene>
    <name evidence="6" type="ORF">CSLFYP84_03698</name>
</gene>
<dbReference type="InterPro" id="IPR038718">
    <property type="entry name" value="SNF2-like_sf"/>
</dbReference>
<dbReference type="InterPro" id="IPR049730">
    <property type="entry name" value="SNF2/RAD54-like_C"/>
</dbReference>
<keyword evidence="6" id="KW-0347">Helicase</keyword>
<feature type="domain" description="Helicase ATP-binding" evidence="4">
    <location>
        <begin position="601"/>
        <end position="771"/>
    </location>
</feature>
<dbReference type="EMBL" id="CACRUA010000050">
    <property type="protein sequence ID" value="VYU74199.1"/>
    <property type="molecule type" value="Genomic_DNA"/>
</dbReference>
<dbReference type="GO" id="GO:0004386">
    <property type="term" value="F:helicase activity"/>
    <property type="evidence" value="ECO:0007669"/>
    <property type="project" value="UniProtKB-KW"/>
</dbReference>
<dbReference type="PROSITE" id="PS50966">
    <property type="entry name" value="ZF_SWIM"/>
    <property type="match status" value="1"/>
</dbReference>